<proteinExistence type="predicted"/>
<dbReference type="AlphaFoldDB" id="A0A6J4K5I6"/>
<dbReference type="NCBIfam" id="NF046077">
    <property type="entry name" value="LPS_M949_RS01915"/>
    <property type="match status" value="1"/>
</dbReference>
<dbReference type="EMBL" id="CADCTV010000026">
    <property type="protein sequence ID" value="CAA9295491.1"/>
    <property type="molecule type" value="Genomic_DNA"/>
</dbReference>
<sequence length="251" mass="27182">MSIHGSWRVLGMMGAAALMGCEPAAKEEAGRALTAGTTEQVRSAEVAALEVLSFGVEALPPNADVIGDVVDGARWRDANGENVVVLAETGEFPAAGECGTDPPCRDAEIRAYHFARNGAAWKRLWLVTDFERNCDFDLTAGFVKGSLSVTDLDHDGVGESTFLYTLTCTSDVSPSTLKLIMHEGQAKYAIRGTTDVSVVLGEKSEYTGGERNVDPAFDRAHARQRSYALAQWERFVKPEYAQASEPEEHDH</sequence>
<accession>A0A6J4K5I6</accession>
<name>A0A6J4K5I6_9BACT</name>
<evidence type="ECO:0000313" key="1">
    <source>
        <dbReference type="EMBL" id="CAA9295491.1"/>
    </source>
</evidence>
<reference evidence="1" key="1">
    <citation type="submission" date="2020-02" db="EMBL/GenBank/DDBJ databases">
        <authorList>
            <person name="Meier V. D."/>
        </authorList>
    </citation>
    <scope>NUCLEOTIDE SEQUENCE</scope>
    <source>
        <strain evidence="1">AVDCRST_MAG89</strain>
    </source>
</reference>
<gene>
    <name evidence="1" type="ORF">AVDCRST_MAG89-103</name>
</gene>
<protein>
    <submittedName>
        <fullName evidence="1">Uncharacterized protein</fullName>
    </submittedName>
</protein>
<dbReference type="InterPro" id="IPR058148">
    <property type="entry name" value="M949_RS01915-like_dom"/>
</dbReference>
<organism evidence="1">
    <name type="scientific">uncultured Gemmatimonadota bacterium</name>
    <dbReference type="NCBI Taxonomy" id="203437"/>
    <lineage>
        <taxon>Bacteria</taxon>
        <taxon>Pseudomonadati</taxon>
        <taxon>Gemmatimonadota</taxon>
        <taxon>environmental samples</taxon>
    </lineage>
</organism>